<dbReference type="PANTHER" id="PTHR42874">
    <property type="entry name" value="URICASE"/>
    <property type="match status" value="1"/>
</dbReference>
<dbReference type="InterPro" id="IPR019842">
    <property type="entry name" value="Uricase_CS"/>
</dbReference>
<feature type="binding site" evidence="7">
    <location>
        <position position="159"/>
    </location>
    <ligand>
        <name>5-hydroxyisourate</name>
        <dbReference type="ChEBI" id="CHEBI:18072"/>
    </ligand>
</feature>
<feature type="binding site" evidence="7">
    <location>
        <position position="258"/>
    </location>
    <ligand>
        <name>O2</name>
        <dbReference type="ChEBI" id="CHEBI:15379"/>
    </ligand>
</feature>
<dbReference type="Proteomes" id="UP000183365">
    <property type="component" value="Unassembled WGS sequence"/>
</dbReference>
<feature type="binding site" evidence="7">
    <location>
        <position position="176"/>
    </location>
    <ligand>
        <name>urate</name>
        <dbReference type="ChEBI" id="CHEBI:17775"/>
    </ligand>
</feature>
<feature type="binding site" evidence="7">
    <location>
        <position position="232"/>
    </location>
    <ligand>
        <name>5-hydroxyisourate</name>
        <dbReference type="ChEBI" id="CHEBI:18072"/>
    </ligand>
</feature>
<feature type="binding site" evidence="7">
    <location>
        <position position="232"/>
    </location>
    <ligand>
        <name>urate</name>
        <dbReference type="ChEBI" id="CHEBI:17775"/>
    </ligand>
</feature>
<accession>A0A1L0AYC7</accession>
<keyword evidence="3 5" id="KW-0659">Purine metabolism</keyword>
<organism evidence="9 10">
    <name type="scientific">Hanseniaspora guilliermondii</name>
    <dbReference type="NCBI Taxonomy" id="56406"/>
    <lineage>
        <taxon>Eukaryota</taxon>
        <taxon>Fungi</taxon>
        <taxon>Dikarya</taxon>
        <taxon>Ascomycota</taxon>
        <taxon>Saccharomycotina</taxon>
        <taxon>Saccharomycetes</taxon>
        <taxon>Saccharomycodales</taxon>
        <taxon>Saccharomycodaceae</taxon>
        <taxon>Hanseniaspora</taxon>
    </lineage>
</organism>
<feature type="binding site" evidence="7">
    <location>
        <position position="61"/>
    </location>
    <ligand>
        <name>urate</name>
        <dbReference type="ChEBI" id="CHEBI:17775"/>
    </ligand>
</feature>
<dbReference type="InterPro" id="IPR002042">
    <property type="entry name" value="Uricase"/>
</dbReference>
<dbReference type="SUPFAM" id="SSF55620">
    <property type="entry name" value="Tetrahydrobiopterin biosynthesis enzymes-like"/>
    <property type="match status" value="2"/>
</dbReference>
<dbReference type="Pfam" id="PF01014">
    <property type="entry name" value="Uricase"/>
    <property type="match status" value="2"/>
</dbReference>
<keyword evidence="5" id="KW-0576">Peroxisome</keyword>
<reference evidence="10" key="1">
    <citation type="submission" date="2016-11" db="EMBL/GenBank/DDBJ databases">
        <authorList>
            <person name="Guldener U."/>
        </authorList>
    </citation>
    <scope>NUCLEOTIDE SEQUENCE [LARGE SCALE GENOMIC DNA]</scope>
</reference>
<feature type="binding site" evidence="7">
    <location>
        <position position="258"/>
    </location>
    <ligand>
        <name>5-hydroxyisourate</name>
        <dbReference type="ChEBI" id="CHEBI:18072"/>
    </ligand>
</feature>
<feature type="binding site" evidence="7">
    <location>
        <position position="176"/>
    </location>
    <ligand>
        <name>5-hydroxyisourate</name>
        <dbReference type="ChEBI" id="CHEBI:18072"/>
    </ligand>
</feature>
<feature type="binding site" evidence="7">
    <location>
        <position position="159"/>
    </location>
    <ligand>
        <name>urate</name>
        <dbReference type="ChEBI" id="CHEBI:17775"/>
    </ligand>
</feature>
<dbReference type="PANTHER" id="PTHR42874:SF1">
    <property type="entry name" value="URICASE"/>
    <property type="match status" value="1"/>
</dbReference>
<evidence type="ECO:0000256" key="7">
    <source>
        <dbReference type="PIRSR" id="PIRSR000241-2"/>
    </source>
</evidence>
<dbReference type="GO" id="GO:0005777">
    <property type="term" value="C:peroxisome"/>
    <property type="evidence" value="ECO:0007669"/>
    <property type="project" value="UniProtKB-SubCell"/>
</dbReference>
<feature type="active site" description="Charge relay system" evidence="6">
    <location>
        <position position="61"/>
    </location>
</feature>
<protein>
    <recommendedName>
        <fullName evidence="5 8">Uricase</fullName>
        <ecNumber evidence="5 8">1.7.3.3</ecNumber>
    </recommendedName>
    <alternativeName>
        <fullName evidence="5">Urate oxidase</fullName>
    </alternativeName>
</protein>
<gene>
    <name evidence="9" type="ORF">HGUI_01338</name>
</gene>
<dbReference type="OrthoDB" id="9992118at2759"/>
<evidence type="ECO:0000313" key="10">
    <source>
        <dbReference type="Proteomes" id="UP000183365"/>
    </source>
</evidence>
<evidence type="ECO:0000256" key="4">
    <source>
        <dbReference type="ARBA" id="ARBA00023002"/>
    </source>
</evidence>
<comment type="catalytic activity">
    <reaction evidence="5 8">
        <text>urate + O2 + H2O = 5-hydroxyisourate + H2O2</text>
        <dbReference type="Rhea" id="RHEA:21368"/>
        <dbReference type="ChEBI" id="CHEBI:15377"/>
        <dbReference type="ChEBI" id="CHEBI:15379"/>
        <dbReference type="ChEBI" id="CHEBI:16240"/>
        <dbReference type="ChEBI" id="CHEBI:17775"/>
        <dbReference type="ChEBI" id="CHEBI:18072"/>
        <dbReference type="EC" id="1.7.3.3"/>
    </reaction>
</comment>
<proteinExistence type="inferred from homology"/>
<evidence type="ECO:0000256" key="1">
    <source>
        <dbReference type="ARBA" id="ARBA00004831"/>
    </source>
</evidence>
<dbReference type="NCBIfam" id="TIGR03383">
    <property type="entry name" value="urate_oxi"/>
    <property type="match status" value="1"/>
</dbReference>
<feature type="active site" description="Charge relay system" evidence="6">
    <location>
        <position position="260"/>
    </location>
</feature>
<feature type="binding site" evidence="7">
    <location>
        <position position="258"/>
    </location>
    <ligand>
        <name>urate</name>
        <dbReference type="ChEBI" id="CHEBI:17775"/>
    </ligand>
</feature>
<dbReference type="AlphaFoldDB" id="A0A1L0AYC7"/>
<feature type="binding site" evidence="7">
    <location>
        <position position="61"/>
    </location>
    <ligand>
        <name>O2</name>
        <dbReference type="ChEBI" id="CHEBI:15379"/>
    </ligand>
</feature>
<dbReference type="GO" id="GO:0006145">
    <property type="term" value="P:purine nucleobase catabolic process"/>
    <property type="evidence" value="ECO:0007669"/>
    <property type="project" value="TreeGrafter"/>
</dbReference>
<keyword evidence="4 5" id="KW-0560">Oxidoreductase</keyword>
<sequence>MAYSYLESSCYGKDNVKFLKVVKNPENQKDHEIMECNVQVLLKGQLDVSYTEADNKVIVPTDTVKNTILVLAKKNKIDTIESFASLLALHFTKKYSHITGVSVKIIQQLWNKYHEHSFIHGGAETKEVELEYDETKPKEYKLVTTLKGLTVLKSTNSMFHGFNVCEYTTLKPTNDRILSTDVLMKLEYDASELGSLETVLEGSKDKLFTDVFKNCRDTTLTIFKNENSASVQATMFNMATKILEDNKAAKFVTYELPNKHYILFNLEWFDGEKNDNELFYPASDPNGLIKCTVGRN</sequence>
<evidence type="ECO:0000256" key="5">
    <source>
        <dbReference type="PIRNR" id="PIRNR000241"/>
    </source>
</evidence>
<dbReference type="PROSITE" id="PS00366">
    <property type="entry name" value="URICASE"/>
    <property type="match status" value="1"/>
</dbReference>
<comment type="similarity">
    <text evidence="2 5 8">Belongs to the uricase family.</text>
</comment>
<dbReference type="UniPathway" id="UPA00394">
    <property type="reaction ID" value="UER00650"/>
</dbReference>
<feature type="binding site" evidence="7">
    <location>
        <position position="62"/>
    </location>
    <ligand>
        <name>5-hydroxyisourate</name>
        <dbReference type="ChEBI" id="CHEBI:18072"/>
    </ligand>
</feature>
<dbReference type="EC" id="1.7.3.3" evidence="5 8"/>
<evidence type="ECO:0000256" key="2">
    <source>
        <dbReference type="ARBA" id="ARBA00009760"/>
    </source>
</evidence>
<dbReference type="PRINTS" id="PR00093">
    <property type="entry name" value="URICASE"/>
</dbReference>
<feature type="binding site" evidence="7">
    <location>
        <position position="231"/>
    </location>
    <ligand>
        <name>5-hydroxyisourate</name>
        <dbReference type="ChEBI" id="CHEBI:18072"/>
    </ligand>
</feature>
<comment type="pathway">
    <text evidence="1 5">Purine metabolism; urate degradation; (S)-allantoin from urate: step 1/3.</text>
</comment>
<evidence type="ECO:0000256" key="8">
    <source>
        <dbReference type="RuleBase" id="RU004455"/>
    </source>
</evidence>
<name>A0A1L0AYC7_9ASCO</name>
<comment type="function">
    <text evidence="5 8">Catalyzes the oxidation of uric acid to 5-hydroxyisourate, which is further processed to form (S)-allantoin.</text>
</comment>
<feature type="binding site" evidence="7">
    <location>
        <position position="61"/>
    </location>
    <ligand>
        <name>5-hydroxyisourate</name>
        <dbReference type="ChEBI" id="CHEBI:18072"/>
    </ligand>
</feature>
<dbReference type="GO" id="GO:0004846">
    <property type="term" value="F:urate oxidase activity"/>
    <property type="evidence" value="ECO:0007669"/>
    <property type="project" value="UniProtKB-EC"/>
</dbReference>
<dbReference type="GO" id="GO:0019628">
    <property type="term" value="P:urate catabolic process"/>
    <property type="evidence" value="ECO:0007669"/>
    <property type="project" value="UniProtKB-UniPathway"/>
</dbReference>
<evidence type="ECO:0000313" key="9">
    <source>
        <dbReference type="EMBL" id="SGZ39138.1"/>
    </source>
</evidence>
<keyword evidence="10" id="KW-1185">Reference proteome</keyword>
<dbReference type="PIRSF" id="PIRSF000241">
    <property type="entry name" value="Urate_oxidase"/>
    <property type="match status" value="1"/>
</dbReference>
<feature type="active site" description="Charge relay system" evidence="6">
    <location>
        <position position="13"/>
    </location>
</feature>
<evidence type="ECO:0000256" key="6">
    <source>
        <dbReference type="PIRSR" id="PIRSR000241-1"/>
    </source>
</evidence>
<evidence type="ECO:0000256" key="3">
    <source>
        <dbReference type="ARBA" id="ARBA00022631"/>
    </source>
</evidence>
<dbReference type="VEuPathDB" id="FungiDB:HGUI_01338"/>
<dbReference type="EMBL" id="FQNF01000018">
    <property type="protein sequence ID" value="SGZ39138.1"/>
    <property type="molecule type" value="Genomic_DNA"/>
</dbReference>
<comment type="subcellular location">
    <subcellularLocation>
        <location evidence="5">Peroxisome</location>
    </subcellularLocation>
</comment>
<feature type="binding site" evidence="7">
    <location>
        <position position="231"/>
    </location>
    <ligand>
        <name>urate</name>
        <dbReference type="ChEBI" id="CHEBI:17775"/>
    </ligand>
</feature>
<dbReference type="Gene3D" id="3.10.270.10">
    <property type="entry name" value="Urate Oxidase"/>
    <property type="match status" value="1"/>
</dbReference>
<feature type="binding site" evidence="7">
    <location>
        <position position="62"/>
    </location>
    <ligand>
        <name>urate</name>
        <dbReference type="ChEBI" id="CHEBI:17775"/>
    </ligand>
</feature>